<evidence type="ECO:0000256" key="3">
    <source>
        <dbReference type="ARBA" id="ARBA00022692"/>
    </source>
</evidence>
<accession>A0A4V6JHC1</accession>
<keyword evidence="5" id="KW-0472">Membrane</keyword>
<evidence type="ECO:0000256" key="2">
    <source>
        <dbReference type="ARBA" id="ARBA00022475"/>
    </source>
</evidence>
<protein>
    <submittedName>
        <fullName evidence="7">Phosphoglycerol transferase I</fullName>
    </submittedName>
</protein>
<name>A0A4V6JHC1_9ENTR</name>
<dbReference type="AlphaFoldDB" id="A0A4V6JHC1"/>
<evidence type="ECO:0000256" key="4">
    <source>
        <dbReference type="ARBA" id="ARBA00022989"/>
    </source>
</evidence>
<dbReference type="InterPro" id="IPR050448">
    <property type="entry name" value="OpgB/LTA_synthase_biosynth"/>
</dbReference>
<keyword evidence="3" id="KW-0812">Transmembrane</keyword>
<sequence>MRPLKATLRPSVSSFFPKNICLGDILKNSGYQNYFVQGANLRFAGKDVFLQSHGFDHLYGAEELKTTVADPSYRNDWGFLRRHGAG</sequence>
<dbReference type="EMBL" id="LR590464">
    <property type="protein sequence ID" value="VTP63543.1"/>
    <property type="molecule type" value="Genomic_DNA"/>
</dbReference>
<evidence type="ECO:0000256" key="1">
    <source>
        <dbReference type="ARBA" id="ARBA00004651"/>
    </source>
</evidence>
<evidence type="ECO:0000259" key="6">
    <source>
        <dbReference type="Pfam" id="PF00884"/>
    </source>
</evidence>
<reference evidence="7 8" key="1">
    <citation type="submission" date="2019-05" db="EMBL/GenBank/DDBJ databases">
        <authorList>
            <consortium name="Pathogen Informatics"/>
        </authorList>
    </citation>
    <scope>NUCLEOTIDE SEQUENCE [LARGE SCALE GENOMIC DNA]</scope>
    <source>
        <strain evidence="7 8">NCTC13032</strain>
    </source>
</reference>
<dbReference type="SUPFAM" id="SSF53649">
    <property type="entry name" value="Alkaline phosphatase-like"/>
    <property type="match status" value="1"/>
</dbReference>
<dbReference type="InterPro" id="IPR017850">
    <property type="entry name" value="Alkaline_phosphatase_core_sf"/>
</dbReference>
<keyword evidence="7" id="KW-0808">Transferase</keyword>
<dbReference type="PANTHER" id="PTHR47371:SF3">
    <property type="entry name" value="PHOSPHOGLYCEROL TRANSFERASE I"/>
    <property type="match status" value="1"/>
</dbReference>
<gene>
    <name evidence="7" type="ORF">NCTC13032_00903</name>
</gene>
<evidence type="ECO:0000313" key="7">
    <source>
        <dbReference type="EMBL" id="VTP63543.1"/>
    </source>
</evidence>
<keyword evidence="4" id="KW-1133">Transmembrane helix</keyword>
<dbReference type="GO" id="GO:0005886">
    <property type="term" value="C:plasma membrane"/>
    <property type="evidence" value="ECO:0007669"/>
    <property type="project" value="UniProtKB-SubCell"/>
</dbReference>
<evidence type="ECO:0000256" key="5">
    <source>
        <dbReference type="ARBA" id="ARBA00023136"/>
    </source>
</evidence>
<evidence type="ECO:0000313" key="8">
    <source>
        <dbReference type="Proteomes" id="UP000310719"/>
    </source>
</evidence>
<dbReference type="GO" id="GO:0016740">
    <property type="term" value="F:transferase activity"/>
    <property type="evidence" value="ECO:0007669"/>
    <property type="project" value="UniProtKB-KW"/>
</dbReference>
<dbReference type="Proteomes" id="UP000310719">
    <property type="component" value="Chromosome"/>
</dbReference>
<proteinExistence type="predicted"/>
<keyword evidence="2" id="KW-1003">Cell membrane</keyword>
<dbReference type="Gene3D" id="3.40.720.10">
    <property type="entry name" value="Alkaline Phosphatase, subunit A"/>
    <property type="match status" value="1"/>
</dbReference>
<dbReference type="PANTHER" id="PTHR47371">
    <property type="entry name" value="LIPOTEICHOIC ACID SYNTHASE"/>
    <property type="match status" value="1"/>
</dbReference>
<feature type="domain" description="Sulfatase N-terminal" evidence="6">
    <location>
        <begin position="21"/>
        <end position="76"/>
    </location>
</feature>
<dbReference type="Pfam" id="PF00884">
    <property type="entry name" value="Sulfatase"/>
    <property type="match status" value="1"/>
</dbReference>
<comment type="subcellular location">
    <subcellularLocation>
        <location evidence="1">Cell membrane</location>
        <topology evidence="1">Multi-pass membrane protein</topology>
    </subcellularLocation>
</comment>
<dbReference type="InterPro" id="IPR000917">
    <property type="entry name" value="Sulfatase_N"/>
</dbReference>
<organism evidence="7 8">
    <name type="scientific">Leclercia adecarboxylata</name>
    <dbReference type="NCBI Taxonomy" id="83655"/>
    <lineage>
        <taxon>Bacteria</taxon>
        <taxon>Pseudomonadati</taxon>
        <taxon>Pseudomonadota</taxon>
        <taxon>Gammaproteobacteria</taxon>
        <taxon>Enterobacterales</taxon>
        <taxon>Enterobacteriaceae</taxon>
        <taxon>Leclercia</taxon>
    </lineage>
</organism>